<sequence length="212" mass="24042">MTTMLEKSIDKVTTEITPDPIKQLLAERLLNSLASTLASISMKDTKQLLTLGDVDFSLKVGNVLAEQQIGRQHDEVAIQTIQNNNKIQSFLEKLNDHGGFYTSKQLENKLGITKSAINNRKARNTLFSIKVGGRVYFPKFQFTEKMEVNKPFKEVLGYLSGKDPIACFFFLIEKAANHQGEEQAIYKVLKSDDQKRYVYANIEKRARALHAQ</sequence>
<dbReference type="OrthoDB" id="6504562at2"/>
<dbReference type="AlphaFoldDB" id="A0A4Y8W8V4"/>
<evidence type="ECO:0000313" key="1">
    <source>
        <dbReference type="EMBL" id="TFH88985.1"/>
    </source>
</evidence>
<protein>
    <recommendedName>
        <fullName evidence="3">DNA-binding protein</fullName>
    </recommendedName>
</protein>
<reference evidence="1 2" key="1">
    <citation type="submission" date="2019-01" db="EMBL/GenBank/DDBJ databases">
        <title>Vibrio BEI176 sp. nov, a marine bacterium isolated from China: eastern marignal seas.</title>
        <authorList>
            <person name="Li B."/>
        </authorList>
    </citation>
    <scope>NUCLEOTIDE SEQUENCE [LARGE SCALE GENOMIC DNA]</scope>
    <source>
        <strain evidence="1 2">BEI176</strain>
    </source>
</reference>
<accession>A0A4Y8W8V4</accession>
<dbReference type="EMBL" id="SATR01000167">
    <property type="protein sequence ID" value="TFH88985.1"/>
    <property type="molecule type" value="Genomic_DNA"/>
</dbReference>
<organism evidence="1 2">
    <name type="scientific">Vibrio ouci</name>
    <dbReference type="NCBI Taxonomy" id="2499078"/>
    <lineage>
        <taxon>Bacteria</taxon>
        <taxon>Pseudomonadati</taxon>
        <taxon>Pseudomonadota</taxon>
        <taxon>Gammaproteobacteria</taxon>
        <taxon>Vibrionales</taxon>
        <taxon>Vibrionaceae</taxon>
        <taxon>Vibrio</taxon>
    </lineage>
</organism>
<proteinExistence type="predicted"/>
<dbReference type="RefSeq" id="WP_134837748.1">
    <property type="nucleotide sequence ID" value="NZ_SATR01000167.1"/>
</dbReference>
<comment type="caution">
    <text evidence="1">The sequence shown here is derived from an EMBL/GenBank/DDBJ whole genome shotgun (WGS) entry which is preliminary data.</text>
</comment>
<gene>
    <name evidence="1" type="ORF">ELS82_24805</name>
</gene>
<dbReference type="Proteomes" id="UP000297753">
    <property type="component" value="Unassembled WGS sequence"/>
</dbReference>
<keyword evidence="2" id="KW-1185">Reference proteome</keyword>
<evidence type="ECO:0000313" key="2">
    <source>
        <dbReference type="Proteomes" id="UP000297753"/>
    </source>
</evidence>
<name>A0A4Y8W8V4_9VIBR</name>
<evidence type="ECO:0008006" key="3">
    <source>
        <dbReference type="Google" id="ProtNLM"/>
    </source>
</evidence>